<dbReference type="EMBL" id="MU003701">
    <property type="protein sequence ID" value="KAF2809458.1"/>
    <property type="molecule type" value="Genomic_DNA"/>
</dbReference>
<dbReference type="GeneID" id="54466457"/>
<gene>
    <name evidence="2 4" type="ORF">BDZ99DRAFT_520814</name>
</gene>
<sequence length="636" mass="72243">MAGQEPQPPRWVTPPKRLVAPLFSPMLSDWRQLNDVQRPSTPRNTHPVDSPFSSRATPSPSMRATTASSNKHLIDPTFPPRATPSPFTHTTTTGSNIGTPKQTTQCSQSKSLAAMPWSALPTPPPSPKPESNRRSMALQPPTIRVPTCPPTNTLRNTKSIIPPGSWVVVPEEGRVCQLRNDEELKDSICTDRVDKTTLAALANGQIIVVERELFKKKLAFYPLLDLSVGCSDGRETGCLLIRRDYGENVTDGPQAMTLLLIDRSKNRRIRYRVDLTRKFWVDFNAVEVYHYEDKSRIDIGKNVLDAIIAEAELLAPGRSKEPWMAGATQGKYKDGRFQPGQLSPGTVARLFEEPEVPIDSMIRKQVDVDKFFGRPILVTEVHEDGSVSFLPITTCRGRDPRAKTRVLKERFMMFHRKNVKKEGFQVINYDPKYDELSQLSWLKIETTFRIEQKYLRYNLFNHDPVDIRVSKESFALIQKENKRVESSPKVCREATGPSAHRWIPGEIGRIHPNLPPDSFLYRLKNKPILIMGERNGCIQGYEVCLFGDDSVDQRYKRDPWKYVRRLAIEGNCSHSHGGTPLLKLHVGSLQMPQIAYVNVERLLHIEANNTLRWSKTPVRLAESALQEIRSWPYAKK</sequence>
<feature type="compositionally biased region" description="Polar residues" evidence="1">
    <location>
        <begin position="94"/>
        <end position="111"/>
    </location>
</feature>
<dbReference type="AlphaFoldDB" id="A0A6A6YLP6"/>
<name>A0A6A6YLP6_9PEZI</name>
<reference evidence="4" key="3">
    <citation type="submission" date="2025-04" db="UniProtKB">
        <authorList>
            <consortium name="RefSeq"/>
        </authorList>
    </citation>
    <scope>IDENTIFICATION</scope>
    <source>
        <strain evidence="4">CBS 304.34</strain>
    </source>
</reference>
<evidence type="ECO:0000313" key="2">
    <source>
        <dbReference type="EMBL" id="KAF2809458.1"/>
    </source>
</evidence>
<evidence type="ECO:0000313" key="4">
    <source>
        <dbReference type="RefSeq" id="XP_033576422.1"/>
    </source>
</evidence>
<evidence type="ECO:0000313" key="3">
    <source>
        <dbReference type="Proteomes" id="UP000504636"/>
    </source>
</evidence>
<dbReference type="OrthoDB" id="10474620at2759"/>
<evidence type="ECO:0000256" key="1">
    <source>
        <dbReference type="SAM" id="MobiDB-lite"/>
    </source>
</evidence>
<dbReference type="RefSeq" id="XP_033576422.1">
    <property type="nucleotide sequence ID" value="XM_033725564.1"/>
</dbReference>
<keyword evidence="3" id="KW-1185">Reference proteome</keyword>
<accession>A0A6A6YLP6</accession>
<reference evidence="4" key="2">
    <citation type="submission" date="2020-04" db="EMBL/GenBank/DDBJ databases">
        <authorList>
            <consortium name="NCBI Genome Project"/>
        </authorList>
    </citation>
    <scope>NUCLEOTIDE SEQUENCE</scope>
    <source>
        <strain evidence="4">CBS 304.34</strain>
    </source>
</reference>
<proteinExistence type="predicted"/>
<feature type="region of interest" description="Disordered" evidence="1">
    <location>
        <begin position="30"/>
        <end position="156"/>
    </location>
</feature>
<feature type="compositionally biased region" description="Polar residues" evidence="1">
    <location>
        <begin position="51"/>
        <end position="71"/>
    </location>
</feature>
<protein>
    <submittedName>
        <fullName evidence="2 4">Uncharacterized protein</fullName>
    </submittedName>
</protein>
<organism evidence="2">
    <name type="scientific">Mytilinidion resinicola</name>
    <dbReference type="NCBI Taxonomy" id="574789"/>
    <lineage>
        <taxon>Eukaryota</taxon>
        <taxon>Fungi</taxon>
        <taxon>Dikarya</taxon>
        <taxon>Ascomycota</taxon>
        <taxon>Pezizomycotina</taxon>
        <taxon>Dothideomycetes</taxon>
        <taxon>Pleosporomycetidae</taxon>
        <taxon>Mytilinidiales</taxon>
        <taxon>Mytilinidiaceae</taxon>
        <taxon>Mytilinidion</taxon>
    </lineage>
</organism>
<dbReference type="Proteomes" id="UP000504636">
    <property type="component" value="Unplaced"/>
</dbReference>
<reference evidence="2 4" key="1">
    <citation type="journal article" date="2020" name="Stud. Mycol.">
        <title>101 Dothideomycetes genomes: a test case for predicting lifestyles and emergence of pathogens.</title>
        <authorList>
            <person name="Haridas S."/>
            <person name="Albert R."/>
            <person name="Binder M."/>
            <person name="Bloem J."/>
            <person name="Labutti K."/>
            <person name="Salamov A."/>
            <person name="Andreopoulos B."/>
            <person name="Baker S."/>
            <person name="Barry K."/>
            <person name="Bills G."/>
            <person name="Bluhm B."/>
            <person name="Cannon C."/>
            <person name="Castanera R."/>
            <person name="Culley D."/>
            <person name="Daum C."/>
            <person name="Ezra D."/>
            <person name="Gonzalez J."/>
            <person name="Henrissat B."/>
            <person name="Kuo A."/>
            <person name="Liang C."/>
            <person name="Lipzen A."/>
            <person name="Lutzoni F."/>
            <person name="Magnuson J."/>
            <person name="Mondo S."/>
            <person name="Nolan M."/>
            <person name="Ohm R."/>
            <person name="Pangilinan J."/>
            <person name="Park H.-J."/>
            <person name="Ramirez L."/>
            <person name="Alfaro M."/>
            <person name="Sun H."/>
            <person name="Tritt A."/>
            <person name="Yoshinaga Y."/>
            <person name="Zwiers L.-H."/>
            <person name="Turgeon B."/>
            <person name="Goodwin S."/>
            <person name="Spatafora J."/>
            <person name="Crous P."/>
            <person name="Grigoriev I."/>
        </authorList>
    </citation>
    <scope>NUCLEOTIDE SEQUENCE</scope>
    <source>
        <strain evidence="2 4">CBS 304.34</strain>
    </source>
</reference>
<feature type="compositionally biased region" description="Polar residues" evidence="1">
    <location>
        <begin position="34"/>
        <end position="44"/>
    </location>
</feature>